<comment type="subcellular location">
    <subcellularLocation>
        <location evidence="1">Endoplasmic reticulum membrane</location>
        <topology evidence="1">Multi-pass membrane protein</topology>
    </subcellularLocation>
</comment>
<comment type="caution">
    <text evidence="17">The sequence shown here is derived from an EMBL/GenBank/DDBJ whole genome shotgun (WGS) entry which is preliminary data.</text>
</comment>
<evidence type="ECO:0000256" key="10">
    <source>
        <dbReference type="ARBA" id="ARBA00022824"/>
    </source>
</evidence>
<evidence type="ECO:0000256" key="3">
    <source>
        <dbReference type="ARBA" id="ARBA00005189"/>
    </source>
</evidence>
<keyword evidence="7" id="KW-0808">Transferase</keyword>
<evidence type="ECO:0000256" key="12">
    <source>
        <dbReference type="ARBA" id="ARBA00023098"/>
    </source>
</evidence>
<dbReference type="AlphaFoldDB" id="A0A9P7B364"/>
<dbReference type="OrthoDB" id="264532at2759"/>
<feature type="transmembrane region" description="Helical" evidence="16">
    <location>
        <begin position="64"/>
        <end position="83"/>
    </location>
</feature>
<dbReference type="Gene3D" id="3.40.630.30">
    <property type="match status" value="1"/>
</dbReference>
<dbReference type="GO" id="GO:0006071">
    <property type="term" value="P:glycerol metabolic process"/>
    <property type="evidence" value="ECO:0007669"/>
    <property type="project" value="UniProtKB-KW"/>
</dbReference>
<keyword evidence="6" id="KW-0444">Lipid biosynthesis</keyword>
<dbReference type="EC" id="2.3.1.20" evidence="5"/>
<dbReference type="GO" id="GO:0005789">
    <property type="term" value="C:endoplasmic reticulum membrane"/>
    <property type="evidence" value="ECO:0007669"/>
    <property type="project" value="UniProtKB-SubCell"/>
</dbReference>
<keyword evidence="10" id="KW-0256">Endoplasmic reticulum</keyword>
<organism evidence="17 18">
    <name type="scientific">Rhodotorula mucilaginosa</name>
    <name type="common">Yeast</name>
    <name type="synonym">Rhodotorula rubra</name>
    <dbReference type="NCBI Taxonomy" id="5537"/>
    <lineage>
        <taxon>Eukaryota</taxon>
        <taxon>Fungi</taxon>
        <taxon>Dikarya</taxon>
        <taxon>Basidiomycota</taxon>
        <taxon>Pucciniomycotina</taxon>
        <taxon>Microbotryomycetes</taxon>
        <taxon>Sporidiobolales</taxon>
        <taxon>Sporidiobolaceae</taxon>
        <taxon>Rhodotorula</taxon>
    </lineage>
</organism>
<dbReference type="Pfam" id="PF03982">
    <property type="entry name" value="DAGAT"/>
    <property type="match status" value="2"/>
</dbReference>
<evidence type="ECO:0000256" key="2">
    <source>
        <dbReference type="ARBA" id="ARBA00004771"/>
    </source>
</evidence>
<name>A0A9P7B364_RHOMI</name>
<evidence type="ECO:0000256" key="13">
    <source>
        <dbReference type="ARBA" id="ARBA00023136"/>
    </source>
</evidence>
<dbReference type="InterPro" id="IPR007130">
    <property type="entry name" value="DAGAT"/>
</dbReference>
<evidence type="ECO:0000256" key="14">
    <source>
        <dbReference type="ARBA" id="ARBA00023315"/>
    </source>
</evidence>
<keyword evidence="18" id="KW-1185">Reference proteome</keyword>
<keyword evidence="8 16" id="KW-0812">Transmembrane</keyword>
<evidence type="ECO:0000256" key="16">
    <source>
        <dbReference type="SAM" id="Phobius"/>
    </source>
</evidence>
<dbReference type="PANTHER" id="PTHR12317:SF0">
    <property type="entry name" value="ACYLTRANSFERASE"/>
    <property type="match status" value="1"/>
</dbReference>
<evidence type="ECO:0000256" key="6">
    <source>
        <dbReference type="ARBA" id="ARBA00022516"/>
    </source>
</evidence>
<dbReference type="InterPro" id="IPR016181">
    <property type="entry name" value="Acyl_CoA_acyltransferase"/>
</dbReference>
<proteinExistence type="inferred from homology"/>
<evidence type="ECO:0000256" key="4">
    <source>
        <dbReference type="ARBA" id="ARBA00005420"/>
    </source>
</evidence>
<dbReference type="CDD" id="cd07987">
    <property type="entry name" value="LPLAT_MGAT-like"/>
    <property type="match status" value="1"/>
</dbReference>
<evidence type="ECO:0000313" key="18">
    <source>
        <dbReference type="Proteomes" id="UP000777482"/>
    </source>
</evidence>
<keyword evidence="9" id="KW-0319">Glycerol metabolism</keyword>
<dbReference type="GO" id="GO:0019432">
    <property type="term" value="P:triglyceride biosynthetic process"/>
    <property type="evidence" value="ECO:0007669"/>
    <property type="project" value="TreeGrafter"/>
</dbReference>
<reference evidence="17 18" key="1">
    <citation type="submission" date="2020-11" db="EMBL/GenBank/DDBJ databases">
        <title>Kefir isolates.</title>
        <authorList>
            <person name="Marcisauskas S."/>
            <person name="Kim Y."/>
            <person name="Blasche S."/>
        </authorList>
    </citation>
    <scope>NUCLEOTIDE SEQUENCE [LARGE SCALE GENOMIC DNA]</scope>
    <source>
        <strain evidence="17 18">KR</strain>
    </source>
</reference>
<evidence type="ECO:0000256" key="8">
    <source>
        <dbReference type="ARBA" id="ARBA00022692"/>
    </source>
</evidence>
<dbReference type="Proteomes" id="UP000777482">
    <property type="component" value="Unassembled WGS sequence"/>
</dbReference>
<dbReference type="EMBL" id="PUHQ01000097">
    <property type="protein sequence ID" value="KAG0656445.1"/>
    <property type="molecule type" value="Genomic_DNA"/>
</dbReference>
<keyword evidence="13 16" id="KW-0472">Membrane</keyword>
<accession>A0A9P7B364</accession>
<keyword evidence="11 16" id="KW-1133">Transmembrane helix</keyword>
<comment type="pathway">
    <text evidence="2">Glycerolipid metabolism; triacylglycerol biosynthesis.</text>
</comment>
<evidence type="ECO:0000256" key="5">
    <source>
        <dbReference type="ARBA" id="ARBA00013244"/>
    </source>
</evidence>
<evidence type="ECO:0000256" key="11">
    <source>
        <dbReference type="ARBA" id="ARBA00022989"/>
    </source>
</evidence>
<evidence type="ECO:0000256" key="1">
    <source>
        <dbReference type="ARBA" id="ARBA00004477"/>
    </source>
</evidence>
<dbReference type="PANTHER" id="PTHR12317">
    <property type="entry name" value="DIACYLGLYCEROL O-ACYLTRANSFERASE"/>
    <property type="match status" value="1"/>
</dbReference>
<keyword evidence="12" id="KW-0443">Lipid metabolism</keyword>
<comment type="pathway">
    <text evidence="3">Lipid metabolism.</text>
</comment>
<evidence type="ECO:0000256" key="15">
    <source>
        <dbReference type="ARBA" id="ARBA00048109"/>
    </source>
</evidence>
<evidence type="ECO:0000256" key="9">
    <source>
        <dbReference type="ARBA" id="ARBA00022798"/>
    </source>
</evidence>
<keyword evidence="14" id="KW-0012">Acyltransferase</keyword>
<evidence type="ECO:0000256" key="7">
    <source>
        <dbReference type="ARBA" id="ARBA00022679"/>
    </source>
</evidence>
<dbReference type="SUPFAM" id="SSF55729">
    <property type="entry name" value="Acyl-CoA N-acyltransferases (Nat)"/>
    <property type="match status" value="1"/>
</dbReference>
<sequence>MTTIRGRRFFPTSTRLTFFFKPSTTTRDSRMGQKEGNGSDKHDEVPKIKFVPFVVPRDRRLQTLAVFAWTSLLPISIGVFFILCSFPPLWPLIVAYLTWVFCIDTAPVRGGRPQQWLRKSRVWVWFAGYYPVSLIKTADLPPDRRYVFGYHPHGVIGMGAIANFGTDATGFSRLFPGLTPHLLTLANNFHLPLYRELLLALGVSSVSMKSCQNILRQGPGSTITIVVGGAAESLSAHPGTADLTLKRRKGFIKLAIRQGADLVPVFSFGENDIFKQMSNHRGTRLYKAQKKFQSVFGFTLPIFFGRGLFNCGLHVYHSPETTTDKTASRVLSQFSSHSDDDNINLTYLFTVGRPISVKQKDHPTDAELDEVQARYIAELKSIWENYKEIYAKMPLAAETDGVMMKLTFRRSPCGFLSSRPDSISDLQAGAQRGSSKPPPWYCTYIRLAMTADRRIRFVRFRPDDPTEVAELRRQRVLCGWGLENVDQWLKQVERGVKNLYWIYVDPQPPLSETEMLNLEPTTAGPPPPDPKFTPIGHVSLDWEDYGGEDELADKAKGICTLATFFILGSLQGGGLGNLVMQEMEKMAAGPELDAAVLTLNTLDGDVARDPAFWTKLGVPYKTRINEDWYTRLGYTAFRRGIPRYPSVAADGSEFLAEAVYMRKTLK</sequence>
<protein>
    <recommendedName>
        <fullName evidence="5">diacylglycerol O-acyltransferase</fullName>
        <ecNumber evidence="5">2.3.1.20</ecNumber>
    </recommendedName>
</protein>
<evidence type="ECO:0000313" key="17">
    <source>
        <dbReference type="EMBL" id="KAG0656445.1"/>
    </source>
</evidence>
<comment type="similarity">
    <text evidence="4">Belongs to the diacylglycerol acyltransferase family.</text>
</comment>
<gene>
    <name evidence="17" type="primary">DGA1</name>
    <name evidence="17" type="ORF">C6P46_007104</name>
</gene>
<comment type="catalytic activity">
    <reaction evidence="15">
        <text>an acyl-CoA + a 1,2-diacyl-sn-glycerol = a triacyl-sn-glycerol + CoA</text>
        <dbReference type="Rhea" id="RHEA:10868"/>
        <dbReference type="ChEBI" id="CHEBI:17815"/>
        <dbReference type="ChEBI" id="CHEBI:57287"/>
        <dbReference type="ChEBI" id="CHEBI:58342"/>
        <dbReference type="ChEBI" id="CHEBI:64615"/>
        <dbReference type="EC" id="2.3.1.20"/>
    </reaction>
</comment>
<dbReference type="GO" id="GO:0004144">
    <property type="term" value="F:diacylglycerol O-acyltransferase activity"/>
    <property type="evidence" value="ECO:0007669"/>
    <property type="project" value="UniProtKB-EC"/>
</dbReference>